<dbReference type="InterPro" id="IPR037914">
    <property type="entry name" value="SpoVT-AbrB_sf"/>
</dbReference>
<gene>
    <name evidence="1" type="ORF">COW99_03885</name>
</gene>
<evidence type="ECO:0000313" key="2">
    <source>
        <dbReference type="Proteomes" id="UP000231246"/>
    </source>
</evidence>
<dbReference type="SUPFAM" id="SSF89447">
    <property type="entry name" value="AbrB/MazE/MraZ-like"/>
    <property type="match status" value="1"/>
</dbReference>
<accession>A0A2H0BUY6</accession>
<comment type="caution">
    <text evidence="1">The sequence shown here is derived from an EMBL/GenBank/DDBJ whole genome shotgun (WGS) entry which is preliminary data.</text>
</comment>
<evidence type="ECO:0008006" key="3">
    <source>
        <dbReference type="Google" id="ProtNLM"/>
    </source>
</evidence>
<reference evidence="1 2" key="1">
    <citation type="submission" date="2017-09" db="EMBL/GenBank/DDBJ databases">
        <title>Depth-based differentiation of microbial function through sediment-hosted aquifers and enrichment of novel symbionts in the deep terrestrial subsurface.</title>
        <authorList>
            <person name="Probst A.J."/>
            <person name="Ladd B."/>
            <person name="Jarett J.K."/>
            <person name="Geller-Mcgrath D.E."/>
            <person name="Sieber C.M."/>
            <person name="Emerson J.B."/>
            <person name="Anantharaman K."/>
            <person name="Thomas B.C."/>
            <person name="Malmstrom R."/>
            <person name="Stieglmeier M."/>
            <person name="Klingl A."/>
            <person name="Woyke T."/>
            <person name="Ryan C.M."/>
            <person name="Banfield J.F."/>
        </authorList>
    </citation>
    <scope>NUCLEOTIDE SEQUENCE [LARGE SCALE GENOMIC DNA]</scope>
    <source>
        <strain evidence="1">CG22_combo_CG10-13_8_21_14_all_38_20</strain>
    </source>
</reference>
<proteinExistence type="predicted"/>
<dbReference type="EMBL" id="PCTA01000026">
    <property type="protein sequence ID" value="PIP61414.1"/>
    <property type="molecule type" value="Genomic_DNA"/>
</dbReference>
<name>A0A2H0BUY6_9BACT</name>
<organism evidence="1 2">
    <name type="scientific">Candidatus Roizmanbacteria bacterium CG22_combo_CG10-13_8_21_14_all_38_20</name>
    <dbReference type="NCBI Taxonomy" id="1974862"/>
    <lineage>
        <taxon>Bacteria</taxon>
        <taxon>Candidatus Roizmaniibacteriota</taxon>
    </lineage>
</organism>
<dbReference type="Proteomes" id="UP000231246">
    <property type="component" value="Unassembled WGS sequence"/>
</dbReference>
<protein>
    <recommendedName>
        <fullName evidence="3">SpoVT-AbrB domain-containing protein</fullName>
    </recommendedName>
</protein>
<dbReference type="Gene3D" id="2.10.260.10">
    <property type="match status" value="1"/>
</dbReference>
<dbReference type="AlphaFoldDB" id="A0A2H0BUY6"/>
<evidence type="ECO:0000313" key="1">
    <source>
        <dbReference type="EMBL" id="PIP61414.1"/>
    </source>
</evidence>
<sequence length="84" mass="9375">MQLSTITQKGQVTIPIQIRKFLQVTADSQVVFIKVANKVELHKAVDIVQLKGSIDTTKKYSDKEADKSVADYLSKDHADKIKTS</sequence>